<evidence type="ECO:0000256" key="1">
    <source>
        <dbReference type="SAM" id="MobiDB-lite"/>
    </source>
</evidence>
<feature type="compositionally biased region" description="Basic and acidic residues" evidence="1">
    <location>
        <begin position="325"/>
        <end position="337"/>
    </location>
</feature>
<evidence type="ECO:0000313" key="3">
    <source>
        <dbReference type="Proteomes" id="UP001408356"/>
    </source>
</evidence>
<feature type="compositionally biased region" description="Polar residues" evidence="1">
    <location>
        <begin position="233"/>
        <end position="244"/>
    </location>
</feature>
<feature type="compositionally biased region" description="Gly residues" evidence="1">
    <location>
        <begin position="547"/>
        <end position="557"/>
    </location>
</feature>
<dbReference type="SUPFAM" id="SSF54427">
    <property type="entry name" value="NTF2-like"/>
    <property type="match status" value="1"/>
</dbReference>
<feature type="compositionally biased region" description="Basic and acidic residues" evidence="1">
    <location>
        <begin position="410"/>
        <end position="420"/>
    </location>
</feature>
<feature type="region of interest" description="Disordered" evidence="1">
    <location>
        <begin position="203"/>
        <end position="445"/>
    </location>
</feature>
<dbReference type="InterPro" id="IPR032710">
    <property type="entry name" value="NTF2-like_dom_sf"/>
</dbReference>
<reference evidence="2 3" key="1">
    <citation type="journal article" date="2024" name="J. Plant Pathol.">
        <title>Sequence and assembly of the genome of Seiridium unicorne, isolate CBS 538.82, causal agent of cypress canker disease.</title>
        <authorList>
            <person name="Scali E."/>
            <person name="Rocca G.D."/>
            <person name="Danti R."/>
            <person name="Garbelotto M."/>
            <person name="Barberini S."/>
            <person name="Baroncelli R."/>
            <person name="Emiliani G."/>
        </authorList>
    </citation>
    <scope>NUCLEOTIDE SEQUENCE [LARGE SCALE GENOMIC DNA]</scope>
    <source>
        <strain evidence="2 3">BM-138-508</strain>
    </source>
</reference>
<evidence type="ECO:0008006" key="4">
    <source>
        <dbReference type="Google" id="ProtNLM"/>
    </source>
</evidence>
<comment type="caution">
    <text evidence="2">The sequence shown here is derived from an EMBL/GenBank/DDBJ whole genome shotgun (WGS) entry which is preliminary data.</text>
</comment>
<dbReference type="EMBL" id="JARVKF010000400">
    <property type="protein sequence ID" value="KAK9417177.1"/>
    <property type="molecule type" value="Genomic_DNA"/>
</dbReference>
<feature type="compositionally biased region" description="Polar residues" evidence="1">
    <location>
        <begin position="515"/>
        <end position="529"/>
    </location>
</feature>
<sequence length="593" mass="64568">MALQAVYKQFLTAPDASLLANDAALHYVTTTTSYRGPAEIIKHLGTLRNQVKKKKEDFLTVIEGQNAAAIEVDTILEFATSGAAYLPGLDDNFLSDRTVYLPVTHIVTFDADGKIRQIRQNWDQAALLKQLDVIGKTGRNWPIRDAKEQIKLIESSLKASGGLTAAQDPGAAAARGYGNSNNAVRDAHVPLALFAPREEAEQQNLASVISPRGGPRPRQRDFTEILGDEPSGDPSSQQSLTSVISPRGGVRPRQRDFAEILGDEPVDDPSSPSAGRYRSQSPSKAIAPKAGSGKAFQPNRLFDADGEVIDEPASSDNGKASNRFYRPDPKRYDHFDLADSLEPQDAPKASDPAPKKTKHANQWNFEDFNTPAKVRPGKTLQKSHQDVRHWGNEDDEVQDSPVRKPAIAKPRRDAETHFEFVDDGLPQGEPRATRPRGVNHNNGLGLYKNNVYSEGGEAEDAGAADQGALGNITNLKSRGKTFESQISMTDDSPAPKQEKPQVSHDRQKVVKMMDSNWSSFDQSPSQKENQPVKPKAGGKGGNERGIHIGGDGMGGSRGTNRDWLFGDGDDEPAKALPTRKQNAAKSGGFNWDF</sequence>
<feature type="compositionally biased region" description="Basic and acidic residues" evidence="1">
    <location>
        <begin position="496"/>
        <end position="508"/>
    </location>
</feature>
<feature type="region of interest" description="Disordered" evidence="1">
    <location>
        <begin position="485"/>
        <end position="593"/>
    </location>
</feature>
<dbReference type="Gene3D" id="3.10.450.50">
    <property type="match status" value="1"/>
</dbReference>
<name>A0ABR2URN3_9PEZI</name>
<feature type="compositionally biased region" description="Polar residues" evidence="1">
    <location>
        <begin position="270"/>
        <end position="283"/>
    </location>
</feature>
<proteinExistence type="predicted"/>
<evidence type="ECO:0000313" key="2">
    <source>
        <dbReference type="EMBL" id="KAK9417177.1"/>
    </source>
</evidence>
<dbReference type="Proteomes" id="UP001408356">
    <property type="component" value="Unassembled WGS sequence"/>
</dbReference>
<gene>
    <name evidence="2" type="ORF">SUNI508_08981</name>
</gene>
<keyword evidence="3" id="KW-1185">Reference proteome</keyword>
<protein>
    <recommendedName>
        <fullName evidence="4">NTF2-like protein</fullName>
    </recommendedName>
</protein>
<organism evidence="2 3">
    <name type="scientific">Seiridium unicorne</name>
    <dbReference type="NCBI Taxonomy" id="138068"/>
    <lineage>
        <taxon>Eukaryota</taxon>
        <taxon>Fungi</taxon>
        <taxon>Dikarya</taxon>
        <taxon>Ascomycota</taxon>
        <taxon>Pezizomycotina</taxon>
        <taxon>Sordariomycetes</taxon>
        <taxon>Xylariomycetidae</taxon>
        <taxon>Amphisphaeriales</taxon>
        <taxon>Sporocadaceae</taxon>
        <taxon>Seiridium</taxon>
    </lineage>
</organism>
<feature type="compositionally biased region" description="Basic and acidic residues" evidence="1">
    <location>
        <begin position="383"/>
        <end position="392"/>
    </location>
</feature>
<accession>A0ABR2URN3</accession>